<dbReference type="InterPro" id="IPR010255">
    <property type="entry name" value="Haem_peroxidase_sf"/>
</dbReference>
<feature type="region of interest" description="Disordered" evidence="2">
    <location>
        <begin position="396"/>
        <end position="422"/>
    </location>
</feature>
<dbReference type="Gene3D" id="1.10.520.10">
    <property type="match status" value="1"/>
</dbReference>
<keyword evidence="6" id="KW-1185">Reference proteome</keyword>
<protein>
    <recommendedName>
        <fullName evidence="4">Plant heme peroxidase family profile domain-containing protein</fullName>
    </recommendedName>
</protein>
<dbReference type="AlphaFoldDB" id="A0A812SWK4"/>
<comment type="caution">
    <text evidence="5">The sequence shown here is derived from an EMBL/GenBank/DDBJ whole genome shotgun (WGS) entry which is preliminary data.</text>
</comment>
<gene>
    <name evidence="5" type="ORF">SNAT2548_LOCUS27957</name>
</gene>
<keyword evidence="3" id="KW-0732">Signal</keyword>
<dbReference type="InterPro" id="IPR002016">
    <property type="entry name" value="Haem_peroxidase"/>
</dbReference>
<dbReference type="GO" id="GO:0020037">
    <property type="term" value="F:heme binding"/>
    <property type="evidence" value="ECO:0007669"/>
    <property type="project" value="InterPro"/>
</dbReference>
<dbReference type="Pfam" id="PF00141">
    <property type="entry name" value="peroxidase"/>
    <property type="match status" value="1"/>
</dbReference>
<proteinExistence type="inferred from homology"/>
<reference evidence="5" key="1">
    <citation type="submission" date="2021-02" db="EMBL/GenBank/DDBJ databases">
        <authorList>
            <person name="Dougan E. K."/>
            <person name="Rhodes N."/>
            <person name="Thang M."/>
            <person name="Chan C."/>
        </authorList>
    </citation>
    <scope>NUCLEOTIDE SEQUENCE</scope>
</reference>
<feature type="signal peptide" evidence="3">
    <location>
        <begin position="1"/>
        <end position="22"/>
    </location>
</feature>
<dbReference type="GO" id="GO:0006979">
    <property type="term" value="P:response to oxidative stress"/>
    <property type="evidence" value="ECO:0007669"/>
    <property type="project" value="InterPro"/>
</dbReference>
<evidence type="ECO:0000256" key="3">
    <source>
        <dbReference type="SAM" id="SignalP"/>
    </source>
</evidence>
<organism evidence="5 6">
    <name type="scientific">Symbiodinium natans</name>
    <dbReference type="NCBI Taxonomy" id="878477"/>
    <lineage>
        <taxon>Eukaryota</taxon>
        <taxon>Sar</taxon>
        <taxon>Alveolata</taxon>
        <taxon>Dinophyceae</taxon>
        <taxon>Suessiales</taxon>
        <taxon>Symbiodiniaceae</taxon>
        <taxon>Symbiodinium</taxon>
    </lineage>
</organism>
<dbReference type="SUPFAM" id="SSF48113">
    <property type="entry name" value="Heme-dependent peroxidases"/>
    <property type="match status" value="1"/>
</dbReference>
<accession>A0A812SWK4</accession>
<dbReference type="OrthoDB" id="2144714at2759"/>
<name>A0A812SWK4_9DINO</name>
<evidence type="ECO:0000313" key="6">
    <source>
        <dbReference type="Proteomes" id="UP000604046"/>
    </source>
</evidence>
<feature type="chain" id="PRO_5032694103" description="Plant heme peroxidase family profile domain-containing protein" evidence="3">
    <location>
        <begin position="23"/>
        <end position="422"/>
    </location>
</feature>
<dbReference type="EMBL" id="CAJNDS010002497">
    <property type="protein sequence ID" value="CAE7499161.1"/>
    <property type="molecule type" value="Genomic_DNA"/>
</dbReference>
<evidence type="ECO:0000259" key="4">
    <source>
        <dbReference type="Pfam" id="PF00141"/>
    </source>
</evidence>
<dbReference type="GO" id="GO:0004601">
    <property type="term" value="F:peroxidase activity"/>
    <property type="evidence" value="ECO:0007669"/>
    <property type="project" value="InterPro"/>
</dbReference>
<dbReference type="Proteomes" id="UP000604046">
    <property type="component" value="Unassembled WGS sequence"/>
</dbReference>
<evidence type="ECO:0000313" key="5">
    <source>
        <dbReference type="EMBL" id="CAE7499161.1"/>
    </source>
</evidence>
<evidence type="ECO:0000256" key="2">
    <source>
        <dbReference type="SAM" id="MobiDB-lite"/>
    </source>
</evidence>
<feature type="domain" description="Plant heme peroxidase family profile" evidence="4">
    <location>
        <begin position="249"/>
        <end position="403"/>
    </location>
</feature>
<evidence type="ECO:0000256" key="1">
    <source>
        <dbReference type="RuleBase" id="RU004241"/>
    </source>
</evidence>
<sequence length="422" mass="45577">MVLGRGAHKGFLLGLFMIRAFCSEDAACDTCKGSTSSSLLQLGTGSAGEGELREGPCESWCVPSPSSCTGKNCKGCAGCAGIARCANWCGNTEDWADRCTKWACDGCGPCTTTTTTPPFGYTAVGAGWCDRGYIGGWYAPDAVDIETCAQRCNSEKNCKFFSLKVGATCSRYSSDAGACTTRHEPDAYFTYGKAPGESYVPGEPGAEWSPEHQKAIRAKLIRVFQEPDALCWEGNIQVPGERWSGLPTMAKFLRLAFHDCMKYADGTGGCDGCLEWTGVGERFARDQLRKFLLNASDDGHNNGLQPTVEILEKIYTDPTFPQKAPSLPQSPKDSGISRADLWAFAGMVAVEHGIQLNNLACHKLDLDDDTGILKQCHPRVGEPDCEVAPPRPFNFASGRRDCLPDPTADQPYKTSKKELHPA</sequence>
<comment type="similarity">
    <text evidence="1">Belongs to the peroxidase family.</text>
</comment>